<keyword evidence="4" id="KW-1185">Reference proteome</keyword>
<organism evidence="3 4">
    <name type="scientific">Lachancea nothofagi CBS 11611</name>
    <dbReference type="NCBI Taxonomy" id="1266666"/>
    <lineage>
        <taxon>Eukaryota</taxon>
        <taxon>Fungi</taxon>
        <taxon>Dikarya</taxon>
        <taxon>Ascomycota</taxon>
        <taxon>Saccharomycotina</taxon>
        <taxon>Saccharomycetes</taxon>
        <taxon>Saccharomycetales</taxon>
        <taxon>Saccharomycetaceae</taxon>
        <taxon>Lachancea</taxon>
    </lineage>
</organism>
<protein>
    <submittedName>
        <fullName evidence="3">LANO_0H00606g1_1</fullName>
    </submittedName>
</protein>
<evidence type="ECO:0000313" key="3">
    <source>
        <dbReference type="EMBL" id="SCV05126.1"/>
    </source>
</evidence>
<feature type="compositionally biased region" description="Basic and acidic residues" evidence="2">
    <location>
        <begin position="18"/>
        <end position="29"/>
    </location>
</feature>
<proteinExistence type="predicted"/>
<keyword evidence="1" id="KW-0175">Coiled coil</keyword>
<dbReference type="Pfam" id="PF08537">
    <property type="entry name" value="NBP1"/>
    <property type="match status" value="1"/>
</dbReference>
<accession>A0A1G4KL24</accession>
<evidence type="ECO:0000256" key="2">
    <source>
        <dbReference type="SAM" id="MobiDB-lite"/>
    </source>
</evidence>
<feature type="region of interest" description="Disordered" evidence="2">
    <location>
        <begin position="18"/>
        <end position="65"/>
    </location>
</feature>
<evidence type="ECO:0000313" key="4">
    <source>
        <dbReference type="Proteomes" id="UP000189911"/>
    </source>
</evidence>
<feature type="coiled-coil region" evidence="1">
    <location>
        <begin position="170"/>
        <end position="197"/>
    </location>
</feature>
<dbReference type="AlphaFoldDB" id="A0A1G4KL24"/>
<dbReference type="Proteomes" id="UP000189911">
    <property type="component" value="Chromosome H"/>
</dbReference>
<reference evidence="4" key="1">
    <citation type="submission" date="2016-03" db="EMBL/GenBank/DDBJ databases">
        <authorList>
            <person name="Devillers Hugo."/>
        </authorList>
    </citation>
    <scope>NUCLEOTIDE SEQUENCE [LARGE SCALE GENOMIC DNA]</scope>
</reference>
<gene>
    <name evidence="3" type="ORF">LANO_0H00606G</name>
</gene>
<name>A0A1G4KL24_9SACH</name>
<dbReference type="EMBL" id="LT598447">
    <property type="protein sequence ID" value="SCV05126.1"/>
    <property type="molecule type" value="Genomic_DNA"/>
</dbReference>
<evidence type="ECO:0000256" key="1">
    <source>
        <dbReference type="SAM" id="Coils"/>
    </source>
</evidence>
<dbReference type="InterPro" id="IPR013743">
    <property type="entry name" value="NBP1/CSA1"/>
</dbReference>
<dbReference type="OrthoDB" id="4053251at2759"/>
<sequence>MLESARDYFKGWFEGQDQRKKEHGSLDNWRRRHVPGNRSGVSHRIRKQATRRNPKSLRSVKPSSLPASASVWNRVKSVFSPKDQDLQQMRNAYADFKLQDHTEKTRTRAEVQRRIATSTALKRKMQEKHYDDKLLEELRRGRNPEAKPVTKFPRPRNFETDQVIILQHKVDSLVNKITSLEQDLQLTRKKLMFAREKNSLLESLLDDANVDSDYVKSRRRITNLQKENLKPDFNALPLSPKRDVSPLFTSSPIRLPNVAEEDPLSDYYEKYPRIPDAELLKKDPESSLSPIRLDLSKYSNFRERRG</sequence>
<feature type="compositionally biased region" description="Basic residues" evidence="2">
    <location>
        <begin position="30"/>
        <end position="55"/>
    </location>
</feature>